<keyword evidence="1" id="KW-1185">Reference proteome</keyword>
<sequence>MRRCKGGALFKSRAYARLLRITSSPACAALSLFLGVSRRTQCGIVCPHVSTLRPRDNAMGASRALAAGSRSCFPLAVCVHVWGVHPCV</sequence>
<dbReference type="WBParaSite" id="ALUE_0000839901-mRNA-1">
    <property type="protein sequence ID" value="ALUE_0000839901-mRNA-1"/>
    <property type="gene ID" value="ALUE_0000839901"/>
</dbReference>
<accession>A0A0M3HY61</accession>
<evidence type="ECO:0000313" key="2">
    <source>
        <dbReference type="WBParaSite" id="ALUE_0000839901-mRNA-1"/>
    </source>
</evidence>
<dbReference type="AlphaFoldDB" id="A0A0M3HY61"/>
<organism evidence="1 2">
    <name type="scientific">Ascaris lumbricoides</name>
    <name type="common">Giant roundworm</name>
    <dbReference type="NCBI Taxonomy" id="6252"/>
    <lineage>
        <taxon>Eukaryota</taxon>
        <taxon>Metazoa</taxon>
        <taxon>Ecdysozoa</taxon>
        <taxon>Nematoda</taxon>
        <taxon>Chromadorea</taxon>
        <taxon>Rhabditida</taxon>
        <taxon>Spirurina</taxon>
        <taxon>Ascaridomorpha</taxon>
        <taxon>Ascaridoidea</taxon>
        <taxon>Ascarididae</taxon>
        <taxon>Ascaris</taxon>
    </lineage>
</organism>
<dbReference type="Proteomes" id="UP000036681">
    <property type="component" value="Unplaced"/>
</dbReference>
<name>A0A0M3HY61_ASCLU</name>
<proteinExistence type="predicted"/>
<reference evidence="2" key="1">
    <citation type="submission" date="2017-02" db="UniProtKB">
        <authorList>
            <consortium name="WormBaseParasite"/>
        </authorList>
    </citation>
    <scope>IDENTIFICATION</scope>
</reference>
<evidence type="ECO:0000313" key="1">
    <source>
        <dbReference type="Proteomes" id="UP000036681"/>
    </source>
</evidence>
<protein>
    <submittedName>
        <fullName evidence="2">Secreted protein</fullName>
    </submittedName>
</protein>